<protein>
    <recommendedName>
        <fullName evidence="2">Thioredoxin domain-containing protein</fullName>
    </recommendedName>
</protein>
<accession>A0AAV2TLI2</accession>
<dbReference type="EMBL" id="CAXLJL010000356">
    <property type="protein sequence ID" value="CAL5136886.1"/>
    <property type="molecule type" value="Genomic_DNA"/>
</dbReference>
<feature type="domain" description="Thioredoxin" evidence="2">
    <location>
        <begin position="1"/>
        <end position="104"/>
    </location>
</feature>
<dbReference type="InterPro" id="IPR013766">
    <property type="entry name" value="Thioredoxin_domain"/>
</dbReference>
<dbReference type="CDD" id="cd02947">
    <property type="entry name" value="TRX_family"/>
    <property type="match status" value="1"/>
</dbReference>
<keyword evidence="1" id="KW-1015">Disulfide bond</keyword>
<dbReference type="Proteomes" id="UP001497525">
    <property type="component" value="Unassembled WGS sequence"/>
</dbReference>
<evidence type="ECO:0000259" key="2">
    <source>
        <dbReference type="PROSITE" id="PS51352"/>
    </source>
</evidence>
<organism evidence="3 4">
    <name type="scientific">Calicophoron daubneyi</name>
    <name type="common">Rumen fluke</name>
    <name type="synonym">Paramphistomum daubneyi</name>
    <dbReference type="NCBI Taxonomy" id="300641"/>
    <lineage>
        <taxon>Eukaryota</taxon>
        <taxon>Metazoa</taxon>
        <taxon>Spiralia</taxon>
        <taxon>Lophotrochozoa</taxon>
        <taxon>Platyhelminthes</taxon>
        <taxon>Trematoda</taxon>
        <taxon>Digenea</taxon>
        <taxon>Plagiorchiida</taxon>
        <taxon>Pronocephalata</taxon>
        <taxon>Paramphistomoidea</taxon>
        <taxon>Paramphistomidae</taxon>
        <taxon>Calicophoron</taxon>
    </lineage>
</organism>
<gene>
    <name evidence="3" type="ORF">CDAUBV1_LOCUS11181</name>
</gene>
<evidence type="ECO:0000256" key="1">
    <source>
        <dbReference type="ARBA" id="ARBA00023157"/>
    </source>
</evidence>
<name>A0AAV2TLI2_CALDB</name>
<dbReference type="PANTHER" id="PTHR46115">
    <property type="entry name" value="THIOREDOXIN-LIKE PROTEIN 1"/>
    <property type="match status" value="1"/>
</dbReference>
<dbReference type="PROSITE" id="PS51352">
    <property type="entry name" value="THIOREDOXIN_2"/>
    <property type="match status" value="1"/>
</dbReference>
<dbReference type="AlphaFoldDB" id="A0AAV2TLI2"/>
<dbReference type="Gene3D" id="3.40.30.10">
    <property type="entry name" value="Glutaredoxin"/>
    <property type="match status" value="1"/>
</dbReference>
<reference evidence="3" key="1">
    <citation type="submission" date="2024-06" db="EMBL/GenBank/DDBJ databases">
        <authorList>
            <person name="Liu X."/>
            <person name="Lenzi L."/>
            <person name="Haldenby T S."/>
            <person name="Uol C."/>
        </authorList>
    </citation>
    <scope>NUCLEOTIDE SEQUENCE</scope>
</reference>
<dbReference type="InterPro" id="IPR036249">
    <property type="entry name" value="Thioredoxin-like_sf"/>
</dbReference>
<sequence length="104" mass="12069">MKHLSNKKEHDAFLEENKGKLIVLDFYAQWCPPCRILGPKFEALPGQFKTCAFAKVDVDQAEDICKVYEIKCMPTLIYQKDEKILHRIEGCDEDAMVKSVEEFK</sequence>
<proteinExistence type="predicted"/>
<dbReference type="SUPFAM" id="SSF52833">
    <property type="entry name" value="Thioredoxin-like"/>
    <property type="match status" value="1"/>
</dbReference>
<dbReference type="InterPro" id="IPR017937">
    <property type="entry name" value="Thioredoxin_CS"/>
</dbReference>
<comment type="caution">
    <text evidence="3">The sequence shown here is derived from an EMBL/GenBank/DDBJ whole genome shotgun (WGS) entry which is preliminary data.</text>
</comment>
<dbReference type="Pfam" id="PF00085">
    <property type="entry name" value="Thioredoxin"/>
    <property type="match status" value="1"/>
</dbReference>
<evidence type="ECO:0000313" key="4">
    <source>
        <dbReference type="Proteomes" id="UP001497525"/>
    </source>
</evidence>
<evidence type="ECO:0000313" key="3">
    <source>
        <dbReference type="EMBL" id="CAL5136886.1"/>
    </source>
</evidence>
<dbReference type="PRINTS" id="PR00421">
    <property type="entry name" value="THIOREDOXIN"/>
</dbReference>
<dbReference type="PROSITE" id="PS00194">
    <property type="entry name" value="THIOREDOXIN_1"/>
    <property type="match status" value="1"/>
</dbReference>